<dbReference type="GO" id="GO:0006487">
    <property type="term" value="P:protein N-linked glycosylation"/>
    <property type="evidence" value="ECO:0007669"/>
    <property type="project" value="TreeGrafter"/>
</dbReference>
<reference evidence="5" key="1">
    <citation type="submission" date="2020-05" db="EMBL/GenBank/DDBJ databases">
        <authorList>
            <person name="Chiriac C."/>
            <person name="Salcher M."/>
            <person name="Ghai R."/>
            <person name="Kavagutti S V."/>
        </authorList>
    </citation>
    <scope>NUCLEOTIDE SEQUENCE</scope>
</reference>
<dbReference type="InterPro" id="IPR008928">
    <property type="entry name" value="6-hairpin_glycosidase_sf"/>
</dbReference>
<dbReference type="GO" id="GO:0005789">
    <property type="term" value="C:endoplasmic reticulum membrane"/>
    <property type="evidence" value="ECO:0007669"/>
    <property type="project" value="TreeGrafter"/>
</dbReference>
<gene>
    <name evidence="5" type="ORF">UFOPK1835_01896</name>
</gene>
<evidence type="ECO:0000313" key="5">
    <source>
        <dbReference type="EMBL" id="CAB4622482.1"/>
    </source>
</evidence>
<dbReference type="InterPro" id="IPR012341">
    <property type="entry name" value="6hp_glycosidase-like_sf"/>
</dbReference>
<evidence type="ECO:0000259" key="4">
    <source>
        <dbReference type="Pfam" id="PF22422"/>
    </source>
</evidence>
<evidence type="ECO:0000256" key="3">
    <source>
        <dbReference type="ARBA" id="ARBA00023295"/>
    </source>
</evidence>
<protein>
    <submittedName>
        <fullName evidence="5">Unannotated protein</fullName>
    </submittedName>
</protein>
<dbReference type="InterPro" id="IPR004888">
    <property type="entry name" value="Glycoside_hydrolase_63"/>
</dbReference>
<name>A0A6J6I7N6_9ZZZZ</name>
<organism evidence="5">
    <name type="scientific">freshwater metagenome</name>
    <dbReference type="NCBI Taxonomy" id="449393"/>
    <lineage>
        <taxon>unclassified sequences</taxon>
        <taxon>metagenomes</taxon>
        <taxon>ecological metagenomes</taxon>
    </lineage>
</organism>
<dbReference type="GO" id="GO:0009311">
    <property type="term" value="P:oligosaccharide metabolic process"/>
    <property type="evidence" value="ECO:0007669"/>
    <property type="project" value="InterPro"/>
</dbReference>
<proteinExistence type="inferred from homology"/>
<dbReference type="GO" id="GO:0004573">
    <property type="term" value="F:Glc3Man9GlcNAc2 oligosaccharide glucosidase activity"/>
    <property type="evidence" value="ECO:0007669"/>
    <property type="project" value="InterPro"/>
</dbReference>
<accession>A0A6J6I7N6</accession>
<evidence type="ECO:0000256" key="2">
    <source>
        <dbReference type="ARBA" id="ARBA00022801"/>
    </source>
</evidence>
<dbReference type="InterPro" id="IPR054491">
    <property type="entry name" value="MGH1-like_GH"/>
</dbReference>
<keyword evidence="2" id="KW-0378">Hydrolase</keyword>
<dbReference type="PANTHER" id="PTHR10412">
    <property type="entry name" value="MANNOSYL-OLIGOSACCHARIDE GLUCOSIDASE"/>
    <property type="match status" value="1"/>
</dbReference>
<keyword evidence="3" id="KW-0326">Glycosidase</keyword>
<dbReference type="Pfam" id="PF22422">
    <property type="entry name" value="MGH1-like_GH"/>
    <property type="match status" value="1"/>
</dbReference>
<dbReference type="AlphaFoldDB" id="A0A6J6I7N6"/>
<dbReference type="SUPFAM" id="SSF48208">
    <property type="entry name" value="Six-hairpin glycosidases"/>
    <property type="match status" value="1"/>
</dbReference>
<dbReference type="Gene3D" id="1.50.10.10">
    <property type="match status" value="1"/>
</dbReference>
<sequence length="392" mass="42908">MNGDGITLPAASRVVAGARTVLESNWRIEGYTVPNGAVYPFQWLWDSCFHAITWAALDVPDRARRELSHLFRTQSELGFVPHVDYETDPKHHAKFWGRKGQSSITQPPMFGHAIAELAWRGVFIDDLVEPATRGLNFLLDERARIDGLVALCHPWESGGDDCPRWDHWCPGGWEAGRWYDIKGELVGTVEQAADGSPISNPSFQVASCGFNALVAFNARELAGVTGDDELRRKADALATTLATRWDASLATWVDAGDSAATSGRIRTLDALLPVLVDSNRPALDAAFAQMLDPAAFGGACGPTGVHRAEPSYEQRTYWRGPAWPQLTYLMWVAACRQNRPKAQEKLATMLIGGATTSHWAEYWDADDGTGLGAAPQSWATLAAVVALDQDEY</sequence>
<dbReference type="EMBL" id="CAEZUP010000113">
    <property type="protein sequence ID" value="CAB4622482.1"/>
    <property type="molecule type" value="Genomic_DNA"/>
</dbReference>
<evidence type="ECO:0000256" key="1">
    <source>
        <dbReference type="ARBA" id="ARBA00010833"/>
    </source>
</evidence>
<dbReference type="PANTHER" id="PTHR10412:SF11">
    <property type="entry name" value="MANNOSYL-OLIGOSACCHARIDE GLUCOSIDASE"/>
    <property type="match status" value="1"/>
</dbReference>
<comment type="similarity">
    <text evidence="1">Belongs to the glycosyl hydrolase 63 family.</text>
</comment>
<feature type="domain" description="Mannosylglycerate hydrolase MGH1-like glycoside hydrolase" evidence="4">
    <location>
        <begin position="39"/>
        <end position="378"/>
    </location>
</feature>